<keyword evidence="2" id="KW-1185">Reference proteome</keyword>
<protein>
    <recommendedName>
        <fullName evidence="3">Na+-translocating membrane potential-generating system MpsC domain-containing protein</fullName>
    </recommendedName>
</protein>
<evidence type="ECO:0008006" key="3">
    <source>
        <dbReference type="Google" id="ProtNLM"/>
    </source>
</evidence>
<dbReference type="AlphaFoldDB" id="R1AYS4"/>
<dbReference type="STRING" id="1304284.L21TH_0048"/>
<organism evidence="1 2">
    <name type="scientific">Caldisalinibacter kiritimatiensis</name>
    <dbReference type="NCBI Taxonomy" id="1304284"/>
    <lineage>
        <taxon>Bacteria</taxon>
        <taxon>Bacillati</taxon>
        <taxon>Bacillota</taxon>
        <taxon>Tissierellia</taxon>
        <taxon>Tissierellales</taxon>
        <taxon>Thermohalobacteraceae</taxon>
        <taxon>Caldisalinibacter</taxon>
    </lineage>
</organism>
<dbReference type="OrthoDB" id="1954546at2"/>
<sequence length="116" mass="13512">MYKEKERIIAIVNELIAFLLNNNASSIYITIKESDNENKIIVCCNVLDIRILDEVKDKIISKRNREIEELYWELLGETSSKNELYLLGNMIDESSLDTLDSNMVKITLIRKKDNTK</sequence>
<dbReference type="Proteomes" id="UP000013378">
    <property type="component" value="Unassembled WGS sequence"/>
</dbReference>
<comment type="caution">
    <text evidence="1">The sequence shown here is derived from an EMBL/GenBank/DDBJ whole genome shotgun (WGS) entry which is preliminary data.</text>
</comment>
<proteinExistence type="predicted"/>
<dbReference type="RefSeq" id="WP_006305441.1">
    <property type="nucleotide sequence ID" value="NZ_ARZA01000005.1"/>
</dbReference>
<dbReference type="EMBL" id="ARZA01000005">
    <property type="protein sequence ID" value="EOD01862.1"/>
    <property type="molecule type" value="Genomic_DNA"/>
</dbReference>
<evidence type="ECO:0000313" key="2">
    <source>
        <dbReference type="Proteomes" id="UP000013378"/>
    </source>
</evidence>
<evidence type="ECO:0000313" key="1">
    <source>
        <dbReference type="EMBL" id="EOD01862.1"/>
    </source>
</evidence>
<name>R1AYS4_9FIRM</name>
<gene>
    <name evidence="1" type="ORF">L21TH_0048</name>
</gene>
<accession>R1AYS4</accession>
<reference evidence="1 2" key="1">
    <citation type="journal article" date="2015" name="Geomicrobiol. J.">
        <title>Caldisalinibacter kiritimatiensis gen. nov., sp. nov., a moderately thermohalophilic thiosulfate-reducing bacterium from a hypersaline microbial mat.</title>
        <authorList>
            <person name="Ben Hania W."/>
            <person name="Joseph M."/>
            <person name="Fiebig A."/>
            <person name="Bunk B."/>
            <person name="Klenk H.-P."/>
            <person name="Fardeau M.-L."/>
            <person name="Spring S."/>
        </authorList>
    </citation>
    <scope>NUCLEOTIDE SEQUENCE [LARGE SCALE GENOMIC DNA]</scope>
    <source>
        <strain evidence="1 2">L21-TH-D2</strain>
    </source>
</reference>